<evidence type="ECO:0000313" key="2">
    <source>
        <dbReference type="Proteomes" id="UP001597459"/>
    </source>
</evidence>
<evidence type="ECO:0000313" key="1">
    <source>
        <dbReference type="EMBL" id="MFD2592968.1"/>
    </source>
</evidence>
<name>A0ABW5NEH9_9FLAO</name>
<gene>
    <name evidence="1" type="ORF">ACFSTE_19170</name>
</gene>
<reference evidence="2" key="1">
    <citation type="journal article" date="2019" name="Int. J. Syst. Evol. Microbiol.">
        <title>The Global Catalogue of Microorganisms (GCM) 10K type strain sequencing project: providing services to taxonomists for standard genome sequencing and annotation.</title>
        <authorList>
            <consortium name="The Broad Institute Genomics Platform"/>
            <consortium name="The Broad Institute Genome Sequencing Center for Infectious Disease"/>
            <person name="Wu L."/>
            <person name="Ma J."/>
        </authorList>
    </citation>
    <scope>NUCLEOTIDE SEQUENCE [LARGE SCALE GENOMIC DNA]</scope>
    <source>
        <strain evidence="2">KCTC 42423</strain>
    </source>
</reference>
<sequence>MKRLFLPLVLLTVAVICLSVVHIDNVNKINTESEKLRKKYQVKSGEQQVNKIETIDAEES</sequence>
<comment type="caution">
    <text evidence="1">The sequence shown here is derived from an EMBL/GenBank/DDBJ whole genome shotgun (WGS) entry which is preliminary data.</text>
</comment>
<protein>
    <submittedName>
        <fullName evidence="1">Uncharacterized protein</fullName>
    </submittedName>
</protein>
<accession>A0ABW5NEH9</accession>
<organism evidence="1 2">
    <name type="scientific">Aquimarina hainanensis</name>
    <dbReference type="NCBI Taxonomy" id="1578017"/>
    <lineage>
        <taxon>Bacteria</taxon>
        <taxon>Pseudomonadati</taxon>
        <taxon>Bacteroidota</taxon>
        <taxon>Flavobacteriia</taxon>
        <taxon>Flavobacteriales</taxon>
        <taxon>Flavobacteriaceae</taxon>
        <taxon>Aquimarina</taxon>
    </lineage>
</organism>
<keyword evidence="2" id="KW-1185">Reference proteome</keyword>
<proteinExistence type="predicted"/>
<dbReference type="RefSeq" id="WP_378255163.1">
    <property type="nucleotide sequence ID" value="NZ_JBHSJV010000001.1"/>
</dbReference>
<dbReference type="EMBL" id="JBHULX010000039">
    <property type="protein sequence ID" value="MFD2592968.1"/>
    <property type="molecule type" value="Genomic_DNA"/>
</dbReference>
<dbReference type="Proteomes" id="UP001597459">
    <property type="component" value="Unassembled WGS sequence"/>
</dbReference>